<feature type="binding site" evidence="13">
    <location>
        <position position="239"/>
    </location>
    <ligand>
        <name>Zn(2+)</name>
        <dbReference type="ChEBI" id="CHEBI:29105"/>
    </ligand>
</feature>
<dbReference type="GO" id="GO:0005524">
    <property type="term" value="F:ATP binding"/>
    <property type="evidence" value="ECO:0007669"/>
    <property type="project" value="UniProtKB-UniRule"/>
</dbReference>
<keyword evidence="5 13" id="KW-0436">Ligase</keyword>
<dbReference type="PANTHER" id="PTHR10890:SF3">
    <property type="entry name" value="CYSTEINE--TRNA LIGASE, CYTOPLASMIC"/>
    <property type="match status" value="1"/>
</dbReference>
<feature type="domain" description="Cysteinyl-tRNA synthetase class Ia DALR" evidence="15">
    <location>
        <begin position="344"/>
        <end position="403"/>
    </location>
</feature>
<evidence type="ECO:0000256" key="3">
    <source>
        <dbReference type="ARBA" id="ARBA00011245"/>
    </source>
</evidence>
<dbReference type="Pfam" id="PF09190">
    <property type="entry name" value="DALR_2"/>
    <property type="match status" value="1"/>
</dbReference>
<proteinExistence type="inferred from homology"/>
<dbReference type="InterPro" id="IPR014729">
    <property type="entry name" value="Rossmann-like_a/b/a_fold"/>
</dbReference>
<evidence type="ECO:0000313" key="19">
    <source>
        <dbReference type="Proteomes" id="UP000325203"/>
    </source>
</evidence>
<keyword evidence="4 13" id="KW-0963">Cytoplasm</keyword>
<dbReference type="InterPro" id="IPR024909">
    <property type="entry name" value="Cys-tRNA/MSH_ligase"/>
</dbReference>
<comment type="subcellular location">
    <subcellularLocation>
        <location evidence="1 13">Cytoplasm</location>
    </subcellularLocation>
</comment>
<comment type="subunit">
    <text evidence="3 13">Monomer.</text>
</comment>
<dbReference type="GO" id="GO:0004817">
    <property type="term" value="F:cysteine-tRNA ligase activity"/>
    <property type="evidence" value="ECO:0007669"/>
    <property type="project" value="UniProtKB-UniRule"/>
</dbReference>
<feature type="binding site" evidence="13">
    <location>
        <position position="235"/>
    </location>
    <ligand>
        <name>Zn(2+)</name>
        <dbReference type="ChEBI" id="CHEBI:29105"/>
    </ligand>
</feature>
<keyword evidence="14" id="KW-0175">Coiled coil</keyword>
<dbReference type="CDD" id="cd00672">
    <property type="entry name" value="CysRS_core"/>
    <property type="match status" value="1"/>
</dbReference>
<dbReference type="InterPro" id="IPR015803">
    <property type="entry name" value="Cys-tRNA-ligase"/>
</dbReference>
<organism evidence="17 18">
    <name type="scientific">Lactococcus lactis subsp. hordniae</name>
    <dbReference type="NCBI Taxonomy" id="203404"/>
    <lineage>
        <taxon>Bacteria</taxon>
        <taxon>Bacillati</taxon>
        <taxon>Bacillota</taxon>
        <taxon>Bacilli</taxon>
        <taxon>Lactobacillales</taxon>
        <taxon>Streptococcaceae</taxon>
        <taxon>Lactococcus</taxon>
    </lineage>
</organism>
<dbReference type="SUPFAM" id="SSF47323">
    <property type="entry name" value="Anticodon-binding domain of a subclass of class I aminoacyl-tRNA synthetases"/>
    <property type="match status" value="1"/>
</dbReference>
<dbReference type="GO" id="GO:0008270">
    <property type="term" value="F:zinc ion binding"/>
    <property type="evidence" value="ECO:0007669"/>
    <property type="project" value="UniProtKB-UniRule"/>
</dbReference>
<dbReference type="EMBL" id="JXKA01000010">
    <property type="protein sequence ID" value="PCS12696.1"/>
    <property type="molecule type" value="Genomic_DNA"/>
</dbReference>
<keyword evidence="11 13" id="KW-0030">Aminoacyl-tRNA synthetase</keyword>
<dbReference type="InterPro" id="IPR009080">
    <property type="entry name" value="tRNAsynth_Ia_anticodon-bd"/>
</dbReference>
<evidence type="ECO:0000256" key="4">
    <source>
        <dbReference type="ARBA" id="ARBA00022490"/>
    </source>
</evidence>
<dbReference type="Gene3D" id="1.20.120.1910">
    <property type="entry name" value="Cysteine-tRNA ligase, C-terminal anti-codon recognition domain"/>
    <property type="match status" value="1"/>
</dbReference>
<comment type="caution">
    <text evidence="17">The sequence shown here is derived from an EMBL/GenBank/DDBJ whole genome shotgun (WGS) entry which is preliminary data.</text>
</comment>
<feature type="short sequence motif" description="'HIGH' region" evidence="13">
    <location>
        <begin position="29"/>
        <end position="39"/>
    </location>
</feature>
<evidence type="ECO:0000256" key="1">
    <source>
        <dbReference type="ARBA" id="ARBA00004496"/>
    </source>
</evidence>
<dbReference type="SMART" id="SM00840">
    <property type="entry name" value="DALR_2"/>
    <property type="match status" value="1"/>
</dbReference>
<keyword evidence="7 13" id="KW-0547">Nucleotide-binding</keyword>
<comment type="similarity">
    <text evidence="2 13">Belongs to the class-I aminoacyl-tRNA synthetase family.</text>
</comment>
<reference evidence="16 19" key="2">
    <citation type="submission" date="2019-09" db="EMBL/GenBank/DDBJ databases">
        <title>Draft genome sequence of various Type strains from the CCUG.</title>
        <authorList>
            <person name="Pineiro-Iglesias B."/>
            <person name="Tunovic T."/>
            <person name="Unosson C."/>
            <person name="Inganas E."/>
            <person name="Ohlen M."/>
            <person name="Cardew S."/>
            <person name="Jensie-Markopoulos S."/>
            <person name="Salva-Serra F."/>
            <person name="Jaen-Luchoro D."/>
            <person name="Karlsson R."/>
            <person name="Svensson-Stadler L."/>
            <person name="Chun J."/>
            <person name="Moore E."/>
        </authorList>
    </citation>
    <scope>NUCLEOTIDE SEQUENCE [LARGE SCALE GENOMIC DNA]</scope>
    <source>
        <strain evidence="16 19">CCUG 32210T</strain>
    </source>
</reference>
<gene>
    <name evidence="13" type="primary">cysS</name>
    <name evidence="16" type="ORF">F4V48_05735</name>
    <name evidence="17" type="ORF">RU90_GL000219</name>
</gene>
<name>A0A2A5SGQ7_LACLH</name>
<evidence type="ECO:0000256" key="14">
    <source>
        <dbReference type="SAM" id="Coils"/>
    </source>
</evidence>
<evidence type="ECO:0000256" key="10">
    <source>
        <dbReference type="ARBA" id="ARBA00022917"/>
    </source>
</evidence>
<dbReference type="PANTHER" id="PTHR10890">
    <property type="entry name" value="CYSTEINYL-TRNA SYNTHETASE"/>
    <property type="match status" value="1"/>
</dbReference>
<evidence type="ECO:0000256" key="9">
    <source>
        <dbReference type="ARBA" id="ARBA00022840"/>
    </source>
</evidence>
<dbReference type="Proteomes" id="UP000218744">
    <property type="component" value="Unassembled WGS sequence"/>
</dbReference>
<evidence type="ECO:0000313" key="16">
    <source>
        <dbReference type="EMBL" id="KAA8702955.1"/>
    </source>
</evidence>
<dbReference type="InterPro" id="IPR032678">
    <property type="entry name" value="tRNA-synt_1_cat_dom"/>
</dbReference>
<evidence type="ECO:0000313" key="17">
    <source>
        <dbReference type="EMBL" id="PCS12696.1"/>
    </source>
</evidence>
<protein>
    <recommendedName>
        <fullName evidence="13">Cysteine--tRNA ligase</fullName>
        <ecNumber evidence="13">6.1.1.16</ecNumber>
    </recommendedName>
    <alternativeName>
        <fullName evidence="13">Cysteinyl-tRNA synthetase</fullName>
        <shortName evidence="13">CysRS</shortName>
    </alternativeName>
</protein>
<feature type="binding site" evidence="13">
    <location>
        <position position="270"/>
    </location>
    <ligand>
        <name>ATP</name>
        <dbReference type="ChEBI" id="CHEBI:30616"/>
    </ligand>
</feature>
<dbReference type="GO" id="GO:0006423">
    <property type="term" value="P:cysteinyl-tRNA aminoacylation"/>
    <property type="evidence" value="ECO:0007669"/>
    <property type="project" value="UniProtKB-UniRule"/>
</dbReference>
<evidence type="ECO:0000259" key="15">
    <source>
        <dbReference type="SMART" id="SM00840"/>
    </source>
</evidence>
<feature type="binding site" evidence="13">
    <location>
        <position position="210"/>
    </location>
    <ligand>
        <name>Zn(2+)</name>
        <dbReference type="ChEBI" id="CHEBI:29105"/>
    </ligand>
</feature>
<feature type="short sequence motif" description="'KMSKS' region" evidence="13">
    <location>
        <begin position="267"/>
        <end position="271"/>
    </location>
</feature>
<reference evidence="17 18" key="1">
    <citation type="submission" date="2014-12" db="EMBL/GenBank/DDBJ databases">
        <title>Draft genome sequences of 10 type strains of Lactococcus.</title>
        <authorList>
            <person name="Sun Z."/>
            <person name="Zhong Z."/>
            <person name="Liu W."/>
            <person name="Zhang W."/>
            <person name="Zhang H."/>
        </authorList>
    </citation>
    <scope>NUCLEOTIDE SEQUENCE [LARGE SCALE GENOMIC DNA]</scope>
    <source>
        <strain evidence="17 18">DSM 20450</strain>
    </source>
</reference>
<dbReference type="InterPro" id="IPR015273">
    <property type="entry name" value="Cys-tRNA-synt_Ia_DALR"/>
</dbReference>
<dbReference type="NCBIfam" id="TIGR00435">
    <property type="entry name" value="cysS"/>
    <property type="match status" value="1"/>
</dbReference>
<evidence type="ECO:0000313" key="18">
    <source>
        <dbReference type="Proteomes" id="UP000218744"/>
    </source>
</evidence>
<keyword evidence="6 13" id="KW-0479">Metal-binding</keyword>
<evidence type="ECO:0000256" key="8">
    <source>
        <dbReference type="ARBA" id="ARBA00022833"/>
    </source>
</evidence>
<comment type="catalytic activity">
    <reaction evidence="12 13">
        <text>tRNA(Cys) + L-cysteine + ATP = L-cysteinyl-tRNA(Cys) + AMP + diphosphate</text>
        <dbReference type="Rhea" id="RHEA:17773"/>
        <dbReference type="Rhea" id="RHEA-COMP:9661"/>
        <dbReference type="Rhea" id="RHEA-COMP:9679"/>
        <dbReference type="ChEBI" id="CHEBI:30616"/>
        <dbReference type="ChEBI" id="CHEBI:33019"/>
        <dbReference type="ChEBI" id="CHEBI:35235"/>
        <dbReference type="ChEBI" id="CHEBI:78442"/>
        <dbReference type="ChEBI" id="CHEBI:78517"/>
        <dbReference type="ChEBI" id="CHEBI:456215"/>
        <dbReference type="EC" id="6.1.1.16"/>
    </reaction>
</comment>
<dbReference type="InterPro" id="IPR056411">
    <property type="entry name" value="CysS_C"/>
</dbReference>
<evidence type="ECO:0000256" key="12">
    <source>
        <dbReference type="ARBA" id="ARBA00047398"/>
    </source>
</evidence>
<keyword evidence="8 13" id="KW-0862">Zinc</keyword>
<comment type="cofactor">
    <cofactor evidence="13">
        <name>Zn(2+)</name>
        <dbReference type="ChEBI" id="CHEBI:29105"/>
    </cofactor>
    <text evidence="13">Binds 1 zinc ion per subunit.</text>
</comment>
<evidence type="ECO:0000256" key="7">
    <source>
        <dbReference type="ARBA" id="ARBA00022741"/>
    </source>
</evidence>
<dbReference type="GO" id="GO:0005829">
    <property type="term" value="C:cytosol"/>
    <property type="evidence" value="ECO:0007669"/>
    <property type="project" value="TreeGrafter"/>
</dbReference>
<evidence type="ECO:0000256" key="5">
    <source>
        <dbReference type="ARBA" id="ARBA00022598"/>
    </source>
</evidence>
<dbReference type="RefSeq" id="WP_058209477.1">
    <property type="nucleotide sequence ID" value="NZ_JBHSBR010000075.1"/>
</dbReference>
<dbReference type="SUPFAM" id="SSF52374">
    <property type="entry name" value="Nucleotidylyl transferase"/>
    <property type="match status" value="1"/>
</dbReference>
<dbReference type="Gene3D" id="3.40.50.620">
    <property type="entry name" value="HUPs"/>
    <property type="match status" value="1"/>
</dbReference>
<dbReference type="Pfam" id="PF23493">
    <property type="entry name" value="CysS_C"/>
    <property type="match status" value="1"/>
</dbReference>
<evidence type="ECO:0000256" key="13">
    <source>
        <dbReference type="HAMAP-Rule" id="MF_00041"/>
    </source>
</evidence>
<evidence type="ECO:0000256" key="11">
    <source>
        <dbReference type="ARBA" id="ARBA00023146"/>
    </source>
</evidence>
<dbReference type="PRINTS" id="PR00983">
    <property type="entry name" value="TRNASYNTHCYS"/>
</dbReference>
<dbReference type="EC" id="6.1.1.16" evidence="13"/>
<dbReference type="HAMAP" id="MF_00041">
    <property type="entry name" value="Cys_tRNA_synth"/>
    <property type="match status" value="1"/>
</dbReference>
<dbReference type="AlphaFoldDB" id="A0A2A5SGQ7"/>
<dbReference type="FunFam" id="3.40.50.620:FF:000130">
    <property type="entry name" value="Cysteine--tRNA ligase"/>
    <property type="match status" value="1"/>
</dbReference>
<evidence type="ECO:0000256" key="6">
    <source>
        <dbReference type="ARBA" id="ARBA00022723"/>
    </source>
</evidence>
<dbReference type="Pfam" id="PF01406">
    <property type="entry name" value="tRNA-synt_1e"/>
    <property type="match status" value="1"/>
</dbReference>
<feature type="binding site" evidence="13">
    <location>
        <position position="27"/>
    </location>
    <ligand>
        <name>Zn(2+)</name>
        <dbReference type="ChEBI" id="CHEBI:29105"/>
    </ligand>
</feature>
<keyword evidence="9 13" id="KW-0067">ATP-binding</keyword>
<sequence length="448" mass="50995">MKIYNTYSRQLEDFQPIEPGKVKMYVCGPTVYNYIHVGNARSVVAFDLVRKYLEFRGFEVQYISNFTDVDDKIINGAKAANMTTTDFSERYIAAFYEDTDALNVKRASQNPKATEFIEAMIEFIQELVDKEFAYVSQGDVYFRVSKSKDYAKLANKNLADLLAGASGRTDEETKLKESPADFALWKSAKADEVSWQAPWGAGRPGWHIECSIMSTSLLGETIDIHGGGADLEFPHHTNEIAQSEAKTGQKFVNYWMHNGFVNVDGEKMSKSLGNFTTVHELLQVFNPQILRFFLATTHYRRPVNFTDDALTEAENNIKKIENAYRHLDEQAESNLSALTTFRNDFVAAMDEDFNIANGMTVFYDFVSWVNKGNGGPEVKEFFDQVLEILGIKFEFEQSLDSEIEAMIDARQLAREVRDFAKSDEIRDALKAQGIVLEDTKDGVRWHRE</sequence>
<dbReference type="EMBL" id="VXKC01000011">
    <property type="protein sequence ID" value="KAA8702955.1"/>
    <property type="molecule type" value="Genomic_DNA"/>
</dbReference>
<evidence type="ECO:0000256" key="2">
    <source>
        <dbReference type="ARBA" id="ARBA00005594"/>
    </source>
</evidence>
<dbReference type="Proteomes" id="UP000325203">
    <property type="component" value="Unassembled WGS sequence"/>
</dbReference>
<accession>A0A2A5SGQ7</accession>
<feature type="coiled-coil region" evidence="14">
    <location>
        <begin position="303"/>
        <end position="330"/>
    </location>
</feature>
<keyword evidence="10 13" id="KW-0648">Protein biosynthesis</keyword>